<evidence type="ECO:0000313" key="2">
    <source>
        <dbReference type="EMBL" id="PRD42811.1"/>
    </source>
</evidence>
<evidence type="ECO:0000256" key="1">
    <source>
        <dbReference type="SAM" id="MobiDB-lite"/>
    </source>
</evidence>
<proteinExistence type="predicted"/>
<accession>A0A2S9IQL5</accession>
<sequence>MSASITRRVQGDGLLSAPKQPLPKLIPQPHSALILASVLPAGTRLAMAGLAGKDRRLRLAADVAVCLGGSVLGFPAGTTTGMCWTST</sequence>
<reference evidence="2 3" key="1">
    <citation type="submission" date="2018-02" db="EMBL/GenBank/DDBJ databases">
        <title>The draft genome of Phyllobacterium sp. 1N-3.</title>
        <authorList>
            <person name="Liu L."/>
            <person name="Li L."/>
            <person name="Zhang X."/>
            <person name="Wang T."/>
            <person name="Liang L."/>
        </authorList>
    </citation>
    <scope>NUCLEOTIDE SEQUENCE [LARGE SCALE GENOMIC DNA]</scope>
    <source>
        <strain evidence="2 3">1N-3</strain>
    </source>
</reference>
<keyword evidence="3" id="KW-1185">Reference proteome</keyword>
<dbReference type="Proteomes" id="UP000239434">
    <property type="component" value="Unassembled WGS sequence"/>
</dbReference>
<name>A0A2S9IQL5_9HYPH</name>
<gene>
    <name evidence="2" type="ORF">C5748_13570</name>
</gene>
<dbReference type="EMBL" id="PVBR01000009">
    <property type="protein sequence ID" value="PRD42811.1"/>
    <property type="molecule type" value="Genomic_DNA"/>
</dbReference>
<dbReference type="AlphaFoldDB" id="A0A2S9IQL5"/>
<evidence type="ECO:0000313" key="3">
    <source>
        <dbReference type="Proteomes" id="UP000239434"/>
    </source>
</evidence>
<organism evidence="2 3">
    <name type="scientific">Phyllobacterium phragmitis</name>
    <dbReference type="NCBI Taxonomy" id="2670329"/>
    <lineage>
        <taxon>Bacteria</taxon>
        <taxon>Pseudomonadati</taxon>
        <taxon>Pseudomonadota</taxon>
        <taxon>Alphaproteobacteria</taxon>
        <taxon>Hyphomicrobiales</taxon>
        <taxon>Phyllobacteriaceae</taxon>
        <taxon>Phyllobacterium</taxon>
    </lineage>
</organism>
<protein>
    <submittedName>
        <fullName evidence="2">Uncharacterized protein</fullName>
    </submittedName>
</protein>
<feature type="region of interest" description="Disordered" evidence="1">
    <location>
        <begin position="1"/>
        <end position="22"/>
    </location>
</feature>
<comment type="caution">
    <text evidence="2">The sequence shown here is derived from an EMBL/GenBank/DDBJ whole genome shotgun (WGS) entry which is preliminary data.</text>
</comment>